<proteinExistence type="predicted"/>
<feature type="chain" id="PRO_5011765099" evidence="1">
    <location>
        <begin position="26"/>
        <end position="141"/>
    </location>
</feature>
<dbReference type="RefSeq" id="WP_091288459.1">
    <property type="nucleotide sequence ID" value="NZ_FNON01000002.1"/>
</dbReference>
<organism evidence="2 3">
    <name type="scientific">Amycolatopsis xylanica</name>
    <dbReference type="NCBI Taxonomy" id="589385"/>
    <lineage>
        <taxon>Bacteria</taxon>
        <taxon>Bacillati</taxon>
        <taxon>Actinomycetota</taxon>
        <taxon>Actinomycetes</taxon>
        <taxon>Pseudonocardiales</taxon>
        <taxon>Pseudonocardiaceae</taxon>
        <taxon>Amycolatopsis</taxon>
    </lineage>
</organism>
<dbReference type="EMBL" id="FNON01000002">
    <property type="protein sequence ID" value="SDX18762.1"/>
    <property type="molecule type" value="Genomic_DNA"/>
</dbReference>
<accession>A0A1H2ZML0</accession>
<evidence type="ECO:0000313" key="3">
    <source>
        <dbReference type="Proteomes" id="UP000199515"/>
    </source>
</evidence>
<dbReference type="Proteomes" id="UP000199515">
    <property type="component" value="Unassembled WGS sequence"/>
</dbReference>
<evidence type="ECO:0000256" key="1">
    <source>
        <dbReference type="SAM" id="SignalP"/>
    </source>
</evidence>
<evidence type="ECO:0000313" key="2">
    <source>
        <dbReference type="EMBL" id="SDX18762.1"/>
    </source>
</evidence>
<dbReference type="OrthoDB" id="3629550at2"/>
<sequence>MKHRSIAAGLVAGAVALLSAPAAQAETADLGLPGGSLTRGPGKLISVFPKCVVIGDDHGGAPRSEALTSVEFAGTNEYTGYAFWDATVKNVKPGAYLVTVDCRGKKMSGTLHVPGKVTEIKKPQVAVKPKGAPESGGGGTA</sequence>
<name>A0A1H2ZML0_9PSEU</name>
<keyword evidence="1" id="KW-0732">Signal</keyword>
<reference evidence="2 3" key="1">
    <citation type="submission" date="2016-10" db="EMBL/GenBank/DDBJ databases">
        <authorList>
            <person name="de Groot N.N."/>
        </authorList>
    </citation>
    <scope>NUCLEOTIDE SEQUENCE [LARGE SCALE GENOMIC DNA]</scope>
    <source>
        <strain evidence="2 3">CPCC 202699</strain>
    </source>
</reference>
<dbReference type="STRING" id="589385.SAMN05421504_102595"/>
<keyword evidence="3" id="KW-1185">Reference proteome</keyword>
<feature type="signal peptide" evidence="1">
    <location>
        <begin position="1"/>
        <end position="25"/>
    </location>
</feature>
<gene>
    <name evidence="2" type="ORF">SAMN05421504_102595</name>
</gene>
<dbReference type="AlphaFoldDB" id="A0A1H2ZML0"/>
<protein>
    <submittedName>
        <fullName evidence="2">Uncharacterized protein</fullName>
    </submittedName>
</protein>